<accession>A0A6J5GWA6</accession>
<dbReference type="Proteomes" id="UP000494252">
    <property type="component" value="Unassembled WGS sequence"/>
</dbReference>
<dbReference type="AlphaFoldDB" id="A0A6J5GWA6"/>
<evidence type="ECO:0000313" key="1">
    <source>
        <dbReference type="EMBL" id="CAB3805977.1"/>
    </source>
</evidence>
<evidence type="ECO:0008006" key="3">
    <source>
        <dbReference type="Google" id="ProtNLM"/>
    </source>
</evidence>
<keyword evidence="2" id="KW-1185">Reference proteome</keyword>
<sequence length="247" mass="27429">MMPFSMASMNMAPGVTCDLTYGPARADDPVALRFRAARIDDANACAPLIFASGVREFGFFLGQPAEACISFLVFAFASKSGRFSYRRHRVAVNADDRPVAVLAMHDGRHTWFDDPHVALLLLLFFGLFPTIRMLLRGLVLESELPAPKSTQTLIAHCATHERLRGAGVFSALFADAMRASAATRQRQRTASGTRAQQQLVLDVLVSNTRAYDLYRRLGFVELPRRAALSPRLPRELESVRMEWVGTQ</sequence>
<dbReference type="InterPro" id="IPR016181">
    <property type="entry name" value="Acyl_CoA_acyltransferase"/>
</dbReference>
<gene>
    <name evidence="1" type="ORF">LMG27177_06010</name>
</gene>
<organism evidence="1 2">
    <name type="scientific">Paraburkholderia fynbosensis</name>
    <dbReference type="NCBI Taxonomy" id="1200993"/>
    <lineage>
        <taxon>Bacteria</taxon>
        <taxon>Pseudomonadati</taxon>
        <taxon>Pseudomonadota</taxon>
        <taxon>Betaproteobacteria</taxon>
        <taxon>Burkholderiales</taxon>
        <taxon>Burkholderiaceae</taxon>
        <taxon>Paraburkholderia</taxon>
    </lineage>
</organism>
<reference evidence="1 2" key="1">
    <citation type="submission" date="2020-04" db="EMBL/GenBank/DDBJ databases">
        <authorList>
            <person name="De Canck E."/>
        </authorList>
    </citation>
    <scope>NUCLEOTIDE SEQUENCE [LARGE SCALE GENOMIC DNA]</scope>
    <source>
        <strain evidence="1 2">LMG 27177</strain>
    </source>
</reference>
<proteinExistence type="predicted"/>
<evidence type="ECO:0000313" key="2">
    <source>
        <dbReference type="Proteomes" id="UP000494252"/>
    </source>
</evidence>
<dbReference type="SUPFAM" id="SSF55729">
    <property type="entry name" value="Acyl-CoA N-acyltransferases (Nat)"/>
    <property type="match status" value="1"/>
</dbReference>
<dbReference type="EMBL" id="CADIKI010000022">
    <property type="protein sequence ID" value="CAB3805977.1"/>
    <property type="molecule type" value="Genomic_DNA"/>
</dbReference>
<name>A0A6J5GWA6_9BURK</name>
<dbReference type="Gene3D" id="3.40.630.30">
    <property type="match status" value="1"/>
</dbReference>
<protein>
    <recommendedName>
        <fullName evidence="3">N-acetyltransferase domain-containing protein</fullName>
    </recommendedName>
</protein>